<dbReference type="SUPFAM" id="SSF48452">
    <property type="entry name" value="TPR-like"/>
    <property type="match status" value="1"/>
</dbReference>
<protein>
    <recommendedName>
        <fullName evidence="4">TPR-like protein</fullName>
    </recommendedName>
</protein>
<feature type="compositionally biased region" description="Basic residues" evidence="1">
    <location>
        <begin position="1"/>
        <end position="10"/>
    </location>
</feature>
<dbReference type="AlphaFoldDB" id="A0A5M3MX89"/>
<accession>A0A5M3MX89</accession>
<dbReference type="Gene3D" id="1.25.40.10">
    <property type="entry name" value="Tetratricopeptide repeat domain"/>
    <property type="match status" value="2"/>
</dbReference>
<dbReference type="Proteomes" id="UP000053558">
    <property type="component" value="Unassembled WGS sequence"/>
</dbReference>
<feature type="region of interest" description="Disordered" evidence="1">
    <location>
        <begin position="1"/>
        <end position="31"/>
    </location>
</feature>
<organism evidence="2 3">
    <name type="scientific">Coniophora puteana (strain RWD-64-598)</name>
    <name type="common">Brown rot fungus</name>
    <dbReference type="NCBI Taxonomy" id="741705"/>
    <lineage>
        <taxon>Eukaryota</taxon>
        <taxon>Fungi</taxon>
        <taxon>Dikarya</taxon>
        <taxon>Basidiomycota</taxon>
        <taxon>Agaricomycotina</taxon>
        <taxon>Agaricomycetes</taxon>
        <taxon>Agaricomycetidae</taxon>
        <taxon>Boletales</taxon>
        <taxon>Coniophorineae</taxon>
        <taxon>Coniophoraceae</taxon>
        <taxon>Coniophora</taxon>
    </lineage>
</organism>
<dbReference type="KEGG" id="cput:CONPUDRAFT_163073"/>
<reference evidence="3" key="1">
    <citation type="journal article" date="2012" name="Science">
        <title>The Paleozoic origin of enzymatic lignin decomposition reconstructed from 31 fungal genomes.</title>
        <authorList>
            <person name="Floudas D."/>
            <person name="Binder M."/>
            <person name="Riley R."/>
            <person name="Barry K."/>
            <person name="Blanchette R.A."/>
            <person name="Henrissat B."/>
            <person name="Martinez A.T."/>
            <person name="Otillar R."/>
            <person name="Spatafora J.W."/>
            <person name="Yadav J.S."/>
            <person name="Aerts A."/>
            <person name="Benoit I."/>
            <person name="Boyd A."/>
            <person name="Carlson A."/>
            <person name="Copeland A."/>
            <person name="Coutinho P.M."/>
            <person name="de Vries R.P."/>
            <person name="Ferreira P."/>
            <person name="Findley K."/>
            <person name="Foster B."/>
            <person name="Gaskell J."/>
            <person name="Glotzer D."/>
            <person name="Gorecki P."/>
            <person name="Heitman J."/>
            <person name="Hesse C."/>
            <person name="Hori C."/>
            <person name="Igarashi K."/>
            <person name="Jurgens J.A."/>
            <person name="Kallen N."/>
            <person name="Kersten P."/>
            <person name="Kohler A."/>
            <person name="Kuees U."/>
            <person name="Kumar T.K.A."/>
            <person name="Kuo A."/>
            <person name="LaButti K."/>
            <person name="Larrondo L.F."/>
            <person name="Lindquist E."/>
            <person name="Ling A."/>
            <person name="Lombard V."/>
            <person name="Lucas S."/>
            <person name="Lundell T."/>
            <person name="Martin R."/>
            <person name="McLaughlin D.J."/>
            <person name="Morgenstern I."/>
            <person name="Morin E."/>
            <person name="Murat C."/>
            <person name="Nagy L.G."/>
            <person name="Nolan M."/>
            <person name="Ohm R.A."/>
            <person name="Patyshakuliyeva A."/>
            <person name="Rokas A."/>
            <person name="Ruiz-Duenas F.J."/>
            <person name="Sabat G."/>
            <person name="Salamov A."/>
            <person name="Samejima M."/>
            <person name="Schmutz J."/>
            <person name="Slot J.C."/>
            <person name="St John F."/>
            <person name="Stenlid J."/>
            <person name="Sun H."/>
            <person name="Sun S."/>
            <person name="Syed K."/>
            <person name="Tsang A."/>
            <person name="Wiebenga A."/>
            <person name="Young D."/>
            <person name="Pisabarro A."/>
            <person name="Eastwood D.C."/>
            <person name="Martin F."/>
            <person name="Cullen D."/>
            <person name="Grigoriev I.V."/>
            <person name="Hibbett D.S."/>
        </authorList>
    </citation>
    <scope>NUCLEOTIDE SEQUENCE [LARGE SCALE GENOMIC DNA]</scope>
    <source>
        <strain evidence="3">RWD-64-598 SS2</strain>
    </source>
</reference>
<feature type="compositionally biased region" description="Low complexity" evidence="1">
    <location>
        <begin position="15"/>
        <end position="31"/>
    </location>
</feature>
<evidence type="ECO:0000313" key="2">
    <source>
        <dbReference type="EMBL" id="EIW83769.1"/>
    </source>
</evidence>
<dbReference type="EMBL" id="JH711575">
    <property type="protein sequence ID" value="EIW83769.1"/>
    <property type="molecule type" value="Genomic_DNA"/>
</dbReference>
<dbReference type="InterPro" id="IPR011990">
    <property type="entry name" value="TPR-like_helical_dom_sf"/>
</dbReference>
<dbReference type="OrthoDB" id="1914839at2759"/>
<evidence type="ECO:0000313" key="3">
    <source>
        <dbReference type="Proteomes" id="UP000053558"/>
    </source>
</evidence>
<feature type="region of interest" description="Disordered" evidence="1">
    <location>
        <begin position="393"/>
        <end position="429"/>
    </location>
</feature>
<sequence>MTRTRTKNKKAERLTSTVTVDSSSTPASSSQPTIASLLTKAQDLIIQTDYALAHKFLDRILVRTDGSTREERAQAREMLGVVLLEEGKVDEARQAFQALLPPSSDALPSPPASAHLYLAQLAEEPQQALTHYETAIEILKGQLKNSTSPAREAGAEGEDADAEVRGNIVRAYVGMVEVWMDPSLDLCFDPAASSTCDTLLSAALSYDPIHTEALQALASVRLSQSNPPGARTALLRALSAWHALPAADPRVPPLPVKLSLSRLLLETGMLRNAVDVLSGCIEADDENVEGWYLQGWAFWLMAERTKDGKGVDVFVKGPSEARSEAEVEAAEAGEAFEQGLVGAGAEEWEQLGWEDLARDARDCLETCKALHRRQDDPDAPLLEHANELIAGLEALGIQPSPIDGSEGGDDDDEWEEASDDEDGDVEMGE</sequence>
<feature type="non-terminal residue" evidence="2">
    <location>
        <position position="1"/>
    </location>
</feature>
<dbReference type="Pfam" id="PF13432">
    <property type="entry name" value="TPR_16"/>
    <property type="match status" value="1"/>
</dbReference>
<keyword evidence="3" id="KW-1185">Reference proteome</keyword>
<evidence type="ECO:0008006" key="4">
    <source>
        <dbReference type="Google" id="ProtNLM"/>
    </source>
</evidence>
<dbReference type="CDD" id="cd24142">
    <property type="entry name" value="ACL4-like"/>
    <property type="match status" value="1"/>
</dbReference>
<gene>
    <name evidence="2" type="ORF">CONPUDRAFT_163073</name>
</gene>
<dbReference type="GeneID" id="19204850"/>
<dbReference type="OMA" id="CIEMGLY"/>
<name>A0A5M3MX89_CONPW</name>
<proteinExistence type="predicted"/>
<dbReference type="RefSeq" id="XP_007765672.1">
    <property type="nucleotide sequence ID" value="XM_007767482.1"/>
</dbReference>
<feature type="compositionally biased region" description="Acidic residues" evidence="1">
    <location>
        <begin position="406"/>
        <end position="429"/>
    </location>
</feature>
<comment type="caution">
    <text evidence="2">The sequence shown here is derived from an EMBL/GenBank/DDBJ whole genome shotgun (WGS) entry which is preliminary data.</text>
</comment>
<evidence type="ECO:0000256" key="1">
    <source>
        <dbReference type="SAM" id="MobiDB-lite"/>
    </source>
</evidence>